<feature type="domain" description="Histidine kinase/HSP90-like ATPase" evidence="11">
    <location>
        <begin position="297"/>
        <end position="372"/>
    </location>
</feature>
<sequence length="389" mass="44580">MKNKKSLVVFRYISIILIICSIIFLEKTVIDTYAVILILLFIINNQVRFFILNENKNIVTVSLVIECVISYFIYINYGGITFFYFSTISLDSAFLLGGKSSYIPLGLSISIMVLQGKYENIGEILISICCFIILFILAIYIKEENKRKKEAQKLYDELRISEEKLKRANKDLESYSKSIEELTILRERNRISREIHDSVGHSLSTMIIQLGAIEKVACKDGKKASIMCNNLCEFSKESLKEVRMAVQSLKPREFEKYEGILAIENLIKNFEKLTEIKVSLGFTKERVTLNSDRSFVIYRIVQEFLSNSLRHGKAKNVNIFMNFSDFDRIVITLKDDGIGTDNITRGMGLKGIFERVSELGGEAYCSSKKGEGFLLKAIFYNKNKLENML</sequence>
<keyword evidence="14" id="KW-1185">Reference proteome</keyword>
<evidence type="ECO:0000256" key="2">
    <source>
        <dbReference type="ARBA" id="ARBA00012438"/>
    </source>
</evidence>
<evidence type="ECO:0000256" key="5">
    <source>
        <dbReference type="ARBA" id="ARBA00022741"/>
    </source>
</evidence>
<evidence type="ECO:0000313" key="14">
    <source>
        <dbReference type="Proteomes" id="UP001501510"/>
    </source>
</evidence>
<feature type="transmembrane region" description="Helical" evidence="10">
    <location>
        <begin position="63"/>
        <end position="85"/>
    </location>
</feature>
<dbReference type="EMBL" id="BAAACG010000010">
    <property type="protein sequence ID" value="GAA0743376.1"/>
    <property type="molecule type" value="Genomic_DNA"/>
</dbReference>
<keyword evidence="8" id="KW-0902">Two-component regulatory system</keyword>
<keyword evidence="6 13" id="KW-0418">Kinase</keyword>
<dbReference type="SUPFAM" id="SSF55874">
    <property type="entry name" value="ATPase domain of HSP90 chaperone/DNA topoisomerase II/histidine kinase"/>
    <property type="match status" value="1"/>
</dbReference>
<dbReference type="InterPro" id="IPR011712">
    <property type="entry name" value="Sig_transdc_His_kin_sub3_dim/P"/>
</dbReference>
<dbReference type="PANTHER" id="PTHR24421">
    <property type="entry name" value="NITRATE/NITRITE SENSOR PROTEIN NARX-RELATED"/>
    <property type="match status" value="1"/>
</dbReference>
<comment type="catalytic activity">
    <reaction evidence="1">
        <text>ATP + protein L-histidine = ADP + protein N-phospho-L-histidine.</text>
        <dbReference type="EC" id="2.7.13.3"/>
    </reaction>
</comment>
<protein>
    <recommendedName>
        <fullName evidence="2">histidine kinase</fullName>
        <ecNumber evidence="2">2.7.13.3</ecNumber>
    </recommendedName>
</protein>
<evidence type="ECO:0000256" key="4">
    <source>
        <dbReference type="ARBA" id="ARBA00022679"/>
    </source>
</evidence>
<evidence type="ECO:0000256" key="8">
    <source>
        <dbReference type="ARBA" id="ARBA00023012"/>
    </source>
</evidence>
<comment type="caution">
    <text evidence="13">The sequence shown here is derived from an EMBL/GenBank/DDBJ whole genome shotgun (WGS) entry which is preliminary data.</text>
</comment>
<accession>A0ABP3UXZ1</accession>
<keyword evidence="10" id="KW-0812">Transmembrane</keyword>
<keyword evidence="4" id="KW-0808">Transferase</keyword>
<feature type="coiled-coil region" evidence="9">
    <location>
        <begin position="141"/>
        <end position="185"/>
    </location>
</feature>
<dbReference type="CDD" id="cd16917">
    <property type="entry name" value="HATPase_UhpB-NarQ-NarX-like"/>
    <property type="match status" value="1"/>
</dbReference>
<keyword evidence="9" id="KW-0175">Coiled coil</keyword>
<feature type="transmembrane region" description="Helical" evidence="10">
    <location>
        <begin position="32"/>
        <end position="51"/>
    </location>
</feature>
<dbReference type="InterPro" id="IPR036890">
    <property type="entry name" value="HATPase_C_sf"/>
</dbReference>
<dbReference type="Proteomes" id="UP001501510">
    <property type="component" value="Unassembled WGS sequence"/>
</dbReference>
<feature type="transmembrane region" description="Helical" evidence="10">
    <location>
        <begin position="7"/>
        <end position="26"/>
    </location>
</feature>
<dbReference type="Pfam" id="PF07730">
    <property type="entry name" value="HisKA_3"/>
    <property type="match status" value="1"/>
</dbReference>
<evidence type="ECO:0000256" key="9">
    <source>
        <dbReference type="SAM" id="Coils"/>
    </source>
</evidence>
<dbReference type="Gene3D" id="1.20.5.1930">
    <property type="match status" value="1"/>
</dbReference>
<dbReference type="InterPro" id="IPR050482">
    <property type="entry name" value="Sensor_HK_TwoCompSys"/>
</dbReference>
<keyword evidence="5" id="KW-0547">Nucleotide-binding</keyword>
<name>A0ABP3UXZ1_9CLOT</name>
<proteinExistence type="predicted"/>
<evidence type="ECO:0000256" key="1">
    <source>
        <dbReference type="ARBA" id="ARBA00000085"/>
    </source>
</evidence>
<dbReference type="InterPro" id="IPR003594">
    <property type="entry name" value="HATPase_dom"/>
</dbReference>
<dbReference type="Pfam" id="PF02518">
    <property type="entry name" value="HATPase_c"/>
    <property type="match status" value="1"/>
</dbReference>
<keyword evidence="7" id="KW-0067">ATP-binding</keyword>
<dbReference type="RefSeq" id="WP_343762259.1">
    <property type="nucleotide sequence ID" value="NZ_BAAACG010000010.1"/>
</dbReference>
<evidence type="ECO:0000256" key="7">
    <source>
        <dbReference type="ARBA" id="ARBA00022840"/>
    </source>
</evidence>
<evidence type="ECO:0000256" key="3">
    <source>
        <dbReference type="ARBA" id="ARBA00022553"/>
    </source>
</evidence>
<dbReference type="PANTHER" id="PTHR24421:SF10">
    <property type="entry name" value="NITRATE_NITRITE SENSOR PROTEIN NARQ"/>
    <property type="match status" value="1"/>
</dbReference>
<dbReference type="Gene3D" id="3.30.565.10">
    <property type="entry name" value="Histidine kinase-like ATPase, C-terminal domain"/>
    <property type="match status" value="1"/>
</dbReference>
<keyword evidence="10" id="KW-1133">Transmembrane helix</keyword>
<dbReference type="EC" id="2.7.13.3" evidence="2"/>
<keyword evidence="10" id="KW-0472">Membrane</keyword>
<feature type="transmembrane region" description="Helical" evidence="10">
    <location>
        <begin position="124"/>
        <end position="141"/>
    </location>
</feature>
<evidence type="ECO:0000259" key="12">
    <source>
        <dbReference type="Pfam" id="PF07730"/>
    </source>
</evidence>
<evidence type="ECO:0000259" key="11">
    <source>
        <dbReference type="Pfam" id="PF02518"/>
    </source>
</evidence>
<keyword evidence="3" id="KW-0597">Phosphoprotein</keyword>
<evidence type="ECO:0000256" key="10">
    <source>
        <dbReference type="SAM" id="Phobius"/>
    </source>
</evidence>
<organism evidence="13 14">
    <name type="scientific">Clostridium oceanicum</name>
    <dbReference type="NCBI Taxonomy" id="1543"/>
    <lineage>
        <taxon>Bacteria</taxon>
        <taxon>Bacillati</taxon>
        <taxon>Bacillota</taxon>
        <taxon>Clostridia</taxon>
        <taxon>Eubacteriales</taxon>
        <taxon>Clostridiaceae</taxon>
        <taxon>Clostridium</taxon>
    </lineage>
</organism>
<gene>
    <name evidence="13" type="ORF">GCM10008906_27090</name>
</gene>
<evidence type="ECO:0000256" key="6">
    <source>
        <dbReference type="ARBA" id="ARBA00022777"/>
    </source>
</evidence>
<feature type="domain" description="Signal transduction histidine kinase subgroup 3 dimerisation and phosphoacceptor" evidence="12">
    <location>
        <begin position="187"/>
        <end position="253"/>
    </location>
</feature>
<reference evidence="14" key="1">
    <citation type="journal article" date="2019" name="Int. J. Syst. Evol. Microbiol.">
        <title>The Global Catalogue of Microorganisms (GCM) 10K type strain sequencing project: providing services to taxonomists for standard genome sequencing and annotation.</title>
        <authorList>
            <consortium name="The Broad Institute Genomics Platform"/>
            <consortium name="The Broad Institute Genome Sequencing Center for Infectious Disease"/>
            <person name="Wu L."/>
            <person name="Ma J."/>
        </authorList>
    </citation>
    <scope>NUCLEOTIDE SEQUENCE [LARGE SCALE GENOMIC DNA]</scope>
    <source>
        <strain evidence="14">JCM 1407</strain>
    </source>
</reference>
<evidence type="ECO:0000313" key="13">
    <source>
        <dbReference type="EMBL" id="GAA0743376.1"/>
    </source>
</evidence>
<dbReference type="GO" id="GO:0016301">
    <property type="term" value="F:kinase activity"/>
    <property type="evidence" value="ECO:0007669"/>
    <property type="project" value="UniProtKB-KW"/>
</dbReference>